<protein>
    <submittedName>
        <fullName evidence="3">Uroporphyrinogen-III synthase</fullName>
    </submittedName>
</protein>
<dbReference type="AlphaFoldDB" id="A0A2K1R0A5"/>
<dbReference type="CDD" id="cd06578">
    <property type="entry name" value="HemD"/>
    <property type="match status" value="1"/>
</dbReference>
<keyword evidence="4" id="KW-1185">Reference proteome</keyword>
<dbReference type="InterPro" id="IPR039793">
    <property type="entry name" value="UROS/Hem4"/>
</dbReference>
<organism evidence="3 4">
    <name type="scientific">Sphaceloma murrayae</name>
    <dbReference type="NCBI Taxonomy" id="2082308"/>
    <lineage>
        <taxon>Eukaryota</taxon>
        <taxon>Fungi</taxon>
        <taxon>Dikarya</taxon>
        <taxon>Ascomycota</taxon>
        <taxon>Pezizomycotina</taxon>
        <taxon>Dothideomycetes</taxon>
        <taxon>Dothideomycetidae</taxon>
        <taxon>Myriangiales</taxon>
        <taxon>Elsinoaceae</taxon>
        <taxon>Sphaceloma</taxon>
    </lineage>
</organism>
<feature type="compositionally biased region" description="Basic and acidic residues" evidence="1">
    <location>
        <begin position="1"/>
        <end position="10"/>
    </location>
</feature>
<gene>
    <name evidence="3" type="ORF">CAC42_2974</name>
</gene>
<dbReference type="InterPro" id="IPR036108">
    <property type="entry name" value="4pyrrol_syn_uPrphyn_synt_sf"/>
</dbReference>
<accession>A0A2K1R0A5</accession>
<dbReference type="PANTHER" id="PTHR12390">
    <property type="entry name" value="UROPORPHYRINOGEN III SYNTHASE"/>
    <property type="match status" value="1"/>
</dbReference>
<dbReference type="SUPFAM" id="SSF69618">
    <property type="entry name" value="HemD-like"/>
    <property type="match status" value="1"/>
</dbReference>
<proteinExistence type="predicted"/>
<dbReference type="GO" id="GO:0004852">
    <property type="term" value="F:uroporphyrinogen-III synthase activity"/>
    <property type="evidence" value="ECO:0007669"/>
    <property type="project" value="InterPro"/>
</dbReference>
<dbReference type="PANTHER" id="PTHR12390:SF0">
    <property type="entry name" value="UROPORPHYRINOGEN-III SYNTHASE"/>
    <property type="match status" value="1"/>
</dbReference>
<dbReference type="Proteomes" id="UP000243797">
    <property type="component" value="Unassembled WGS sequence"/>
</dbReference>
<evidence type="ECO:0000256" key="1">
    <source>
        <dbReference type="SAM" id="MobiDB-lite"/>
    </source>
</evidence>
<dbReference type="InterPro" id="IPR003754">
    <property type="entry name" value="4pyrrol_synth_uPrphyn_synth"/>
</dbReference>
<dbReference type="InParanoid" id="A0A2K1R0A5"/>
<dbReference type="EMBL" id="NKHZ01000018">
    <property type="protein sequence ID" value="PNS20729.1"/>
    <property type="molecule type" value="Genomic_DNA"/>
</dbReference>
<feature type="region of interest" description="Disordered" evidence="1">
    <location>
        <begin position="1"/>
        <end position="20"/>
    </location>
</feature>
<dbReference type="FunCoup" id="A0A2K1R0A5">
    <property type="interactions" value="119"/>
</dbReference>
<dbReference type="UniPathway" id="UPA00251">
    <property type="reaction ID" value="UER00320"/>
</dbReference>
<dbReference type="Pfam" id="PF02602">
    <property type="entry name" value="HEM4"/>
    <property type="match status" value="1"/>
</dbReference>
<feature type="domain" description="Tetrapyrrole biosynthesis uroporphyrinogen III synthase" evidence="2">
    <location>
        <begin position="79"/>
        <end position="300"/>
    </location>
</feature>
<dbReference type="OrthoDB" id="5595751at2759"/>
<dbReference type="GO" id="GO:0005829">
    <property type="term" value="C:cytosol"/>
    <property type="evidence" value="ECO:0007669"/>
    <property type="project" value="TreeGrafter"/>
</dbReference>
<dbReference type="Gene3D" id="3.40.50.10090">
    <property type="match status" value="2"/>
</dbReference>
<dbReference type="GO" id="GO:0006782">
    <property type="term" value="P:protoporphyrinogen IX biosynthetic process"/>
    <property type="evidence" value="ECO:0007669"/>
    <property type="project" value="UniProtKB-UniPathway"/>
</dbReference>
<evidence type="ECO:0000259" key="2">
    <source>
        <dbReference type="Pfam" id="PF02602"/>
    </source>
</evidence>
<name>A0A2K1R0A5_9PEZI</name>
<evidence type="ECO:0000313" key="4">
    <source>
        <dbReference type="Proteomes" id="UP000243797"/>
    </source>
</evidence>
<reference evidence="3 4" key="1">
    <citation type="submission" date="2017-06" db="EMBL/GenBank/DDBJ databases">
        <title>Draft genome sequence of a variant of Elsinoe murrayae.</title>
        <authorList>
            <person name="Cheng Q."/>
        </authorList>
    </citation>
    <scope>NUCLEOTIDE SEQUENCE [LARGE SCALE GENOMIC DNA]</scope>
    <source>
        <strain evidence="3 4">CQ-2017a</strain>
    </source>
</reference>
<comment type="caution">
    <text evidence="3">The sequence shown here is derived from an EMBL/GenBank/DDBJ whole genome shotgun (WGS) entry which is preliminary data.</text>
</comment>
<dbReference type="STRING" id="2082308.A0A2K1R0A5"/>
<sequence length="312" mass="34837">MPSSPDRSRDGGTPVLLLKTRSTPTDDYEERFAQIEAIRFSPRFVAVLEHQFYDDALSWVQSIIEEGCFTPSRSTVGKPNKFGGIIFTSQRAVDAFSKVISNLSADQRRQLLPEEIYLFVVGPATAKGVRSLQLGCRVMGEETGNGDALADFILEHYQTAWSLDGSRLPLLFLVGEQRRDIIPKKLAAAQPEPARVPVVERIVYGTAERDDFGDEFEEILQRRPLHSDLWVVVFSPSGCRAMLKKVGWLDGEGKYDEKLAKSRSPGTYVATIGPTTRDFLNRQFSFQPHVCAETPSPEGVARGILDYIEAHK</sequence>
<evidence type="ECO:0000313" key="3">
    <source>
        <dbReference type="EMBL" id="PNS20729.1"/>
    </source>
</evidence>
<dbReference type="GO" id="GO:0006780">
    <property type="term" value="P:uroporphyrinogen III biosynthetic process"/>
    <property type="evidence" value="ECO:0007669"/>
    <property type="project" value="InterPro"/>
</dbReference>